<reference evidence="3" key="1">
    <citation type="submission" date="2016-01" db="EMBL/GenBank/DDBJ databases">
        <authorList>
            <person name="Mitreva M."/>
            <person name="Pepin K.H."/>
            <person name="Mihindukulasuriya K.A."/>
            <person name="Fulton R."/>
            <person name="Fronick C."/>
            <person name="O'Laughlin M."/>
            <person name="Miner T."/>
            <person name="Herter B."/>
            <person name="Rosa B.A."/>
            <person name="Cordes M."/>
            <person name="Tomlinson C."/>
            <person name="Wollam A."/>
            <person name="Palsikar V.B."/>
            <person name="Mardis E.R."/>
            <person name="Wilson R.K."/>
        </authorList>
    </citation>
    <scope>NUCLEOTIDE SEQUENCE [LARGE SCALE GENOMIC DNA]</scope>
    <source>
        <strain evidence="3">GED7749B</strain>
    </source>
</reference>
<dbReference type="EMBL" id="LRPN01000023">
    <property type="protein sequence ID" value="KWZ84973.1"/>
    <property type="molecule type" value="Genomic_DNA"/>
</dbReference>
<sequence length="80" mass="8876">MMGHSCKGKSAMKLCLRASFYTMAAFDKAGYSVTIVRPFYTVKIFRVGAHAAFSGISTPSANQRPQFFRIGAHLTRCHED</sequence>
<gene>
    <name evidence="2" type="ORF">HMPREF3213_00631</name>
</gene>
<protein>
    <submittedName>
        <fullName evidence="2">Uncharacterized protein</fullName>
    </submittedName>
</protein>
<evidence type="ECO:0000313" key="2">
    <source>
        <dbReference type="EMBL" id="KWZ84973.1"/>
    </source>
</evidence>
<comment type="caution">
    <text evidence="2">The sequence shown here is derived from an EMBL/GenBank/DDBJ whole genome shotgun (WGS) entry which is preliminary data.</text>
</comment>
<dbReference type="AlphaFoldDB" id="A0A133KZ70"/>
<accession>A0A133KZ70</accession>
<feature type="chain" id="PRO_5038784695" evidence="1">
    <location>
        <begin position="25"/>
        <end position="80"/>
    </location>
</feature>
<organism evidence="2 3">
    <name type="scientific">Heyndrickxia coagulans</name>
    <name type="common">Weizmannia coagulans</name>
    <dbReference type="NCBI Taxonomy" id="1398"/>
    <lineage>
        <taxon>Bacteria</taxon>
        <taxon>Bacillati</taxon>
        <taxon>Bacillota</taxon>
        <taxon>Bacilli</taxon>
        <taxon>Bacillales</taxon>
        <taxon>Bacillaceae</taxon>
        <taxon>Heyndrickxia</taxon>
    </lineage>
</organism>
<name>A0A133KZ70_HEYCO</name>
<evidence type="ECO:0000256" key="1">
    <source>
        <dbReference type="SAM" id="SignalP"/>
    </source>
</evidence>
<proteinExistence type="predicted"/>
<evidence type="ECO:0000313" key="3">
    <source>
        <dbReference type="Proteomes" id="UP000070376"/>
    </source>
</evidence>
<feature type="signal peptide" evidence="1">
    <location>
        <begin position="1"/>
        <end position="24"/>
    </location>
</feature>
<dbReference type="Proteomes" id="UP000070376">
    <property type="component" value="Unassembled WGS sequence"/>
</dbReference>
<keyword evidence="1" id="KW-0732">Signal</keyword>
<dbReference type="PATRIC" id="fig|1398.22.peg.630"/>